<dbReference type="Proteomes" id="UP001151518">
    <property type="component" value="Unassembled WGS sequence"/>
</dbReference>
<protein>
    <submittedName>
        <fullName evidence="13">Pre-mRNA-splicing factor syf1</fullName>
    </submittedName>
</protein>
<gene>
    <name evidence="13" type="primary">SYF1</name>
    <name evidence="13" type="ORF">GGI25_005024</name>
</gene>
<dbReference type="InterPro" id="IPR003107">
    <property type="entry name" value="HAT"/>
</dbReference>
<dbReference type="OrthoDB" id="10067343at2759"/>
<evidence type="ECO:0000259" key="12">
    <source>
        <dbReference type="Pfam" id="PF23233"/>
    </source>
</evidence>
<feature type="domain" description="Pre-mRNA-splicing factor Syf1/CRNKL1-like C-terminal HAT-repeats" evidence="11">
    <location>
        <begin position="378"/>
        <end position="755"/>
    </location>
</feature>
<feature type="compositionally biased region" description="Acidic residues" evidence="9">
    <location>
        <begin position="756"/>
        <end position="771"/>
    </location>
</feature>
<dbReference type="InterPro" id="IPR011990">
    <property type="entry name" value="TPR-like_helical_dom_sf"/>
</dbReference>
<keyword evidence="3" id="KW-0507">mRNA processing</keyword>
<comment type="caution">
    <text evidence="13">The sequence shown here is derived from an EMBL/GenBank/DDBJ whole genome shotgun (WGS) entry which is preliminary data.</text>
</comment>
<dbReference type="InterPro" id="IPR055433">
    <property type="entry name" value="HAT_Syf1-like_N"/>
</dbReference>
<dbReference type="SMART" id="SM00386">
    <property type="entry name" value="HAT"/>
    <property type="match status" value="11"/>
</dbReference>
<dbReference type="FunFam" id="1.25.40.10:FF:000023">
    <property type="entry name" value="Pre-mRNA-splicing factor SYF1"/>
    <property type="match status" value="1"/>
</dbReference>
<evidence type="ECO:0000313" key="13">
    <source>
        <dbReference type="EMBL" id="KAJ2672652.1"/>
    </source>
</evidence>
<keyword evidence="7" id="KW-0539">Nucleus</keyword>
<evidence type="ECO:0000259" key="10">
    <source>
        <dbReference type="Pfam" id="PF23220"/>
    </source>
</evidence>
<name>A0A9W8G3D9_9FUNG</name>
<proteinExistence type="inferred from homology"/>
<dbReference type="SUPFAM" id="SSF48452">
    <property type="entry name" value="TPR-like"/>
    <property type="match status" value="5"/>
</dbReference>
<evidence type="ECO:0000259" key="11">
    <source>
        <dbReference type="Pfam" id="PF23231"/>
    </source>
</evidence>
<dbReference type="InterPro" id="IPR055430">
    <property type="entry name" value="HAT_Syf1_CNRKL1_C"/>
</dbReference>
<dbReference type="PANTHER" id="PTHR11246">
    <property type="entry name" value="PRE-MRNA SPLICING FACTOR"/>
    <property type="match status" value="1"/>
</dbReference>
<evidence type="ECO:0000313" key="14">
    <source>
        <dbReference type="Proteomes" id="UP001151518"/>
    </source>
</evidence>
<evidence type="ECO:0000256" key="7">
    <source>
        <dbReference type="ARBA" id="ARBA00023242"/>
    </source>
</evidence>
<keyword evidence="6" id="KW-0508">mRNA splicing</keyword>
<comment type="similarity">
    <text evidence="2">Belongs to the crooked-neck family.</text>
</comment>
<dbReference type="EMBL" id="JANBTW010000079">
    <property type="protein sequence ID" value="KAJ2672652.1"/>
    <property type="molecule type" value="Genomic_DNA"/>
</dbReference>
<dbReference type="GO" id="GO:0000349">
    <property type="term" value="P:generation of catalytic spliceosome for first transesterification step"/>
    <property type="evidence" value="ECO:0007669"/>
    <property type="project" value="TreeGrafter"/>
</dbReference>
<dbReference type="PANTHER" id="PTHR11246:SF5">
    <property type="entry name" value="PRE-MRNA-SPLICING FACTOR SYF1"/>
    <property type="match status" value="1"/>
</dbReference>
<evidence type="ECO:0000256" key="6">
    <source>
        <dbReference type="ARBA" id="ARBA00023187"/>
    </source>
</evidence>
<evidence type="ECO:0000256" key="4">
    <source>
        <dbReference type="ARBA" id="ARBA00022728"/>
    </source>
</evidence>
<evidence type="ECO:0000256" key="5">
    <source>
        <dbReference type="ARBA" id="ARBA00022737"/>
    </source>
</evidence>
<dbReference type="GO" id="GO:0071007">
    <property type="term" value="C:U2-type catalytic step 2 spliceosome"/>
    <property type="evidence" value="ECO:0007669"/>
    <property type="project" value="TreeGrafter"/>
</dbReference>
<evidence type="ECO:0000256" key="8">
    <source>
        <dbReference type="ARBA" id="ARBA00037272"/>
    </source>
</evidence>
<keyword evidence="4" id="KW-0747">Spliceosome</keyword>
<sequence length="771" mass="89045">MDIDIADEDLQFEDELQREPYKLKGWLRYIEHKNGGQSRTLSIIYERALRNLPRSYKLWAKYLEHRTRDVGKTTSALHAEYEKVNLCFERALLHLHTMPRLWLRYLRFLMGQADVTRTRRTFDRALRALPVTQHMRVWQRYLKFARRVGGESSKRIYHRYLKMWPERAEEYVDHCVDTGQWGEAAVWLVRMLDTASPRGTSEFQLWKQLARVLRTQPLVPVDTEAVLRAGISRFNGQGDLWTTLANYHIATGALEQARDVFEQALGGVATLRDFALVFDAYAEFEESMVTAEMEAMAAGRGSQTRLDLWLLRLERLMDRRPFLVNDVELKQSPGVAVWLKRAGLWQARYSGAKSDSERREAARQITETFERAVSEVDPRKAEGRVSEIWAAYAEHFDEAEKWRAVLDRAVAAPLGSVEELASLYVGYAERELSRGDTERALQVLTRATRARPGKVDYRDETQPAQHRVFKSLKVWTLLVDILESTGAVAATRAAYDRMLELRIATPQTIVNYADFLEENHYYEDSFKAFERGIELFGYPVAVELWNIYLRRFARRFGVAKLERTRDLHEQALEKCPGEYAKPIYLAYGELEEASGQPRRALKIYERATHGVSRGDRLEMFRYFAAKTAKLLGAVHTRAIYERGIEELADPLELVMEYAQVERQLGEIDRARALYGYASQMADPRVKPAMWAAWHEFEVQHGNEETFREMLRVKRSVQTRYNSDSQHLAAELRRKEAVGDGAHNGSGAGEAERVEQAEEANPDEVSIDVDDL</sequence>
<evidence type="ECO:0000256" key="9">
    <source>
        <dbReference type="SAM" id="MobiDB-lite"/>
    </source>
</evidence>
<dbReference type="AlphaFoldDB" id="A0A9W8G3D9"/>
<comment type="function">
    <text evidence="8">Involved in pre-mRNA splicing and cell cycle progression.</text>
</comment>
<evidence type="ECO:0000256" key="3">
    <source>
        <dbReference type="ARBA" id="ARBA00022664"/>
    </source>
</evidence>
<accession>A0A9W8G3D9</accession>
<dbReference type="InterPro" id="IPR045075">
    <property type="entry name" value="Syf1-like"/>
</dbReference>
<keyword evidence="5" id="KW-0677">Repeat</keyword>
<dbReference type="GO" id="GO:0071014">
    <property type="term" value="C:post-mRNA release spliceosomal complex"/>
    <property type="evidence" value="ECO:0007669"/>
    <property type="project" value="TreeGrafter"/>
</dbReference>
<evidence type="ECO:0000256" key="1">
    <source>
        <dbReference type="ARBA" id="ARBA00004123"/>
    </source>
</evidence>
<dbReference type="Pfam" id="PF23233">
    <property type="entry name" value="HAT_Syf1_CNRKL1_N"/>
    <property type="match status" value="1"/>
</dbReference>
<organism evidence="13 14">
    <name type="scientific">Coemansia spiralis</name>
    <dbReference type="NCBI Taxonomy" id="417178"/>
    <lineage>
        <taxon>Eukaryota</taxon>
        <taxon>Fungi</taxon>
        <taxon>Fungi incertae sedis</taxon>
        <taxon>Zoopagomycota</taxon>
        <taxon>Kickxellomycotina</taxon>
        <taxon>Kickxellomycetes</taxon>
        <taxon>Kickxellales</taxon>
        <taxon>Kickxellaceae</taxon>
        <taxon>Coemansia</taxon>
    </lineage>
</organism>
<dbReference type="InterPro" id="IPR056350">
    <property type="entry name" value="HAT_Syf1_central"/>
</dbReference>
<comment type="subcellular location">
    <subcellularLocation>
        <location evidence="1">Nucleus</location>
    </subcellularLocation>
</comment>
<evidence type="ECO:0000256" key="2">
    <source>
        <dbReference type="ARBA" id="ARBA00008644"/>
    </source>
</evidence>
<reference evidence="13" key="1">
    <citation type="submission" date="2022-07" db="EMBL/GenBank/DDBJ databases">
        <title>Phylogenomic reconstructions and comparative analyses of Kickxellomycotina fungi.</title>
        <authorList>
            <person name="Reynolds N.K."/>
            <person name="Stajich J.E."/>
            <person name="Barry K."/>
            <person name="Grigoriev I.V."/>
            <person name="Crous P."/>
            <person name="Smith M.E."/>
        </authorList>
    </citation>
    <scope>NUCLEOTIDE SEQUENCE</scope>
    <source>
        <strain evidence="13">NRRL 3115</strain>
    </source>
</reference>
<dbReference type="GO" id="GO:0000974">
    <property type="term" value="C:Prp19 complex"/>
    <property type="evidence" value="ECO:0007669"/>
    <property type="project" value="TreeGrafter"/>
</dbReference>
<dbReference type="Pfam" id="PF23231">
    <property type="entry name" value="HAT_Syf1_CNRKL1_C"/>
    <property type="match status" value="1"/>
</dbReference>
<feature type="domain" description="Pre-mRNA-splicing factor SYF1 central HAT repeats" evidence="10">
    <location>
        <begin position="169"/>
        <end position="348"/>
    </location>
</feature>
<dbReference type="Gene3D" id="1.25.40.10">
    <property type="entry name" value="Tetratricopeptide repeat domain"/>
    <property type="match status" value="3"/>
</dbReference>
<dbReference type="Pfam" id="PF23220">
    <property type="entry name" value="HAT_Syf1_M"/>
    <property type="match status" value="1"/>
</dbReference>
<feature type="region of interest" description="Disordered" evidence="9">
    <location>
        <begin position="735"/>
        <end position="771"/>
    </location>
</feature>
<feature type="domain" description="Pre-mRNA-splicing factor Syf1-like N-terminal HAT-repeats" evidence="12">
    <location>
        <begin position="8"/>
        <end position="166"/>
    </location>
</feature>